<evidence type="ECO:0000256" key="8">
    <source>
        <dbReference type="ARBA" id="ARBA00035585"/>
    </source>
</evidence>
<comment type="catalytic activity">
    <reaction evidence="8">
        <text>fluoride(in) = fluoride(out)</text>
        <dbReference type="Rhea" id="RHEA:76159"/>
        <dbReference type="ChEBI" id="CHEBI:17051"/>
    </reaction>
    <physiologicalReaction direction="left-to-right" evidence="8">
        <dbReference type="Rhea" id="RHEA:76160"/>
    </physiologicalReaction>
</comment>
<evidence type="ECO:0000256" key="9">
    <source>
        <dbReference type="ARBA" id="ARBA00049940"/>
    </source>
</evidence>
<dbReference type="Pfam" id="PF02537">
    <property type="entry name" value="CRCB"/>
    <property type="match status" value="1"/>
</dbReference>
<evidence type="ECO:0000256" key="1">
    <source>
        <dbReference type="ARBA" id="ARBA00004651"/>
    </source>
</evidence>
<dbReference type="InterPro" id="IPR003691">
    <property type="entry name" value="FluC"/>
</dbReference>
<keyword evidence="2 10" id="KW-1003">Cell membrane</keyword>
<keyword evidence="3 10" id="KW-0812">Transmembrane</keyword>
<evidence type="ECO:0000256" key="2">
    <source>
        <dbReference type="ARBA" id="ARBA00022475"/>
    </source>
</evidence>
<comment type="subcellular location">
    <subcellularLocation>
        <location evidence="1 10">Cell membrane</location>
        <topology evidence="1 10">Multi-pass membrane protein</topology>
    </subcellularLocation>
</comment>
<keyword evidence="6 10" id="KW-0407">Ion channel</keyword>
<evidence type="ECO:0000313" key="11">
    <source>
        <dbReference type="EMBL" id="GLY67212.1"/>
    </source>
</evidence>
<dbReference type="Proteomes" id="UP001165136">
    <property type="component" value="Unassembled WGS sequence"/>
</dbReference>
<dbReference type="GO" id="GO:0046872">
    <property type="term" value="F:metal ion binding"/>
    <property type="evidence" value="ECO:0007669"/>
    <property type="project" value="UniProtKB-KW"/>
</dbReference>
<gene>
    <name evidence="11" type="primary">crcB1</name>
    <name evidence="10" type="synonym">crcB</name>
    <name evidence="10" type="synonym">fluC</name>
    <name evidence="11" type="ORF">Atai01_38310</name>
</gene>
<keyword evidence="10" id="KW-0406">Ion transport</keyword>
<comment type="function">
    <text evidence="9 10">Fluoride-specific ion channel. Important for reducing fluoride concentration in the cell, thus reducing its toxicity.</text>
</comment>
<feature type="transmembrane region" description="Helical" evidence="10">
    <location>
        <begin position="64"/>
        <end position="84"/>
    </location>
</feature>
<keyword evidence="4 10" id="KW-1133">Transmembrane helix</keyword>
<dbReference type="GO" id="GO:0140114">
    <property type="term" value="P:cellular detoxification of fluoride"/>
    <property type="evidence" value="ECO:0007669"/>
    <property type="project" value="UniProtKB-UniRule"/>
</dbReference>
<dbReference type="HAMAP" id="MF_00454">
    <property type="entry name" value="FluC"/>
    <property type="match status" value="1"/>
</dbReference>
<comment type="activity regulation">
    <text evidence="10">Na(+) is not transported, but it plays an essential structural role and its presence is essential for fluoride channel function.</text>
</comment>
<keyword evidence="12" id="KW-1185">Reference proteome</keyword>
<name>A0A9W6R434_9PSEU</name>
<dbReference type="RefSeq" id="WP_027946473.1">
    <property type="nucleotide sequence ID" value="NZ_BSTI01000007.1"/>
</dbReference>
<reference evidence="11" key="1">
    <citation type="submission" date="2023-03" db="EMBL/GenBank/DDBJ databases">
        <title>Amycolatopsis taiwanensis NBRC 103393.</title>
        <authorList>
            <person name="Ichikawa N."/>
            <person name="Sato H."/>
            <person name="Tonouchi N."/>
        </authorList>
    </citation>
    <scope>NUCLEOTIDE SEQUENCE</scope>
    <source>
        <strain evidence="11">NBRC 103393</strain>
    </source>
</reference>
<feature type="transmembrane region" description="Helical" evidence="10">
    <location>
        <begin position="96"/>
        <end position="114"/>
    </location>
</feature>
<comment type="similarity">
    <text evidence="7 10">Belongs to the fluoride channel Fluc/FEX (TC 1.A.43) family.</text>
</comment>
<feature type="transmembrane region" description="Helical" evidence="10">
    <location>
        <begin position="33"/>
        <end position="58"/>
    </location>
</feature>
<feature type="transmembrane region" description="Helical" evidence="10">
    <location>
        <begin position="126"/>
        <end position="150"/>
    </location>
</feature>
<evidence type="ECO:0000256" key="7">
    <source>
        <dbReference type="ARBA" id="ARBA00035120"/>
    </source>
</evidence>
<evidence type="ECO:0000256" key="3">
    <source>
        <dbReference type="ARBA" id="ARBA00022692"/>
    </source>
</evidence>
<evidence type="ECO:0000256" key="5">
    <source>
        <dbReference type="ARBA" id="ARBA00023136"/>
    </source>
</evidence>
<dbReference type="PANTHER" id="PTHR28259:SF1">
    <property type="entry name" value="FLUORIDE EXPORT PROTEIN 1-RELATED"/>
    <property type="match status" value="1"/>
</dbReference>
<evidence type="ECO:0000256" key="6">
    <source>
        <dbReference type="ARBA" id="ARBA00023303"/>
    </source>
</evidence>
<dbReference type="GO" id="GO:0005886">
    <property type="term" value="C:plasma membrane"/>
    <property type="evidence" value="ECO:0007669"/>
    <property type="project" value="UniProtKB-SubCell"/>
</dbReference>
<keyword evidence="5 10" id="KW-0472">Membrane</keyword>
<evidence type="ECO:0000256" key="10">
    <source>
        <dbReference type="HAMAP-Rule" id="MF_00454"/>
    </source>
</evidence>
<feature type="binding site" evidence="10">
    <location>
        <position position="107"/>
    </location>
    <ligand>
        <name>Na(+)</name>
        <dbReference type="ChEBI" id="CHEBI:29101"/>
        <note>structural</note>
    </ligand>
</feature>
<organism evidence="11 12">
    <name type="scientific">Amycolatopsis taiwanensis</name>
    <dbReference type="NCBI Taxonomy" id="342230"/>
    <lineage>
        <taxon>Bacteria</taxon>
        <taxon>Bacillati</taxon>
        <taxon>Actinomycetota</taxon>
        <taxon>Actinomycetes</taxon>
        <taxon>Pseudonocardiales</taxon>
        <taxon>Pseudonocardiaceae</taxon>
        <taxon>Amycolatopsis</taxon>
    </lineage>
</organism>
<evidence type="ECO:0000256" key="4">
    <source>
        <dbReference type="ARBA" id="ARBA00022989"/>
    </source>
</evidence>
<keyword evidence="10" id="KW-0813">Transport</keyword>
<dbReference type="AlphaFoldDB" id="A0A9W6R434"/>
<dbReference type="EMBL" id="BSTI01000007">
    <property type="protein sequence ID" value="GLY67212.1"/>
    <property type="molecule type" value="Genomic_DNA"/>
</dbReference>
<keyword evidence="10" id="KW-0479">Metal-binding</keyword>
<feature type="binding site" evidence="10">
    <location>
        <position position="104"/>
    </location>
    <ligand>
        <name>Na(+)</name>
        <dbReference type="ChEBI" id="CHEBI:29101"/>
        <note>structural</note>
    </ligand>
</feature>
<proteinExistence type="inferred from homology"/>
<dbReference type="PANTHER" id="PTHR28259">
    <property type="entry name" value="FLUORIDE EXPORT PROTEIN 1-RELATED"/>
    <property type="match status" value="1"/>
</dbReference>
<protein>
    <recommendedName>
        <fullName evidence="10">Fluoride-specific ion channel FluC</fullName>
    </recommendedName>
</protein>
<keyword evidence="10" id="KW-0915">Sodium</keyword>
<comment type="caution">
    <text evidence="11">The sequence shown here is derived from an EMBL/GenBank/DDBJ whole genome shotgun (WGS) entry which is preliminary data.</text>
</comment>
<evidence type="ECO:0000313" key="12">
    <source>
        <dbReference type="Proteomes" id="UP001165136"/>
    </source>
</evidence>
<accession>A0A9W6R434</accession>
<dbReference type="GO" id="GO:0062054">
    <property type="term" value="F:fluoride channel activity"/>
    <property type="evidence" value="ECO:0007669"/>
    <property type="project" value="UniProtKB-UniRule"/>
</dbReference>
<sequence length="164" mass="17484">MGGEVELEHPIDSDVDLRVGAQRRELARRHAPVLVAIAFGGGLGALARFGLTLLLPVLPGQFPWATFFANVLGCLLIGVLMVLITERWTVHRLVRPFLGVGVLGGFTTFSTYAVEIRGLLQPGTVGLAFAYLAGTFLCAMLAVITGVSVTRAALRLNTARQEVA</sequence>